<name>A0A087DEF8_9BIFI</name>
<dbReference type="STRING" id="1437607.BISA_1734"/>
<evidence type="ECO:0000313" key="2">
    <source>
        <dbReference type="EMBL" id="KFI93908.1"/>
    </source>
</evidence>
<dbReference type="InterPro" id="IPR047951">
    <property type="entry name" value="Transpos_ISL3"/>
</dbReference>
<protein>
    <submittedName>
        <fullName evidence="2">Transposase</fullName>
    </submittedName>
</protein>
<dbReference type="PANTHER" id="PTHR33498:SF1">
    <property type="entry name" value="TRANSPOSASE FOR INSERTION SEQUENCE ELEMENT IS1557"/>
    <property type="match status" value="1"/>
</dbReference>
<sequence>MDHNGDPDRVRLVTCDMSLGFAKGIRERLPNAARIIDKFHVIKHANEAVDKVRKQEARGNALLKRTKYLWLRNESNLTGLQLETKRSLQRRRLKTGSACQMRETLQDIYDTSADRAEAETALKRLCSWMTRSRLEPMKEFARQIRRHWRDILAYFDHPYTNAILEGLNSVIQNVKTRARGFKNMGYFSTMIYLTCGKLDLSTVTT</sequence>
<evidence type="ECO:0000259" key="1">
    <source>
        <dbReference type="Pfam" id="PF01610"/>
    </source>
</evidence>
<dbReference type="InterPro" id="IPR002560">
    <property type="entry name" value="Transposase_DDE"/>
</dbReference>
<reference evidence="2 3" key="1">
    <citation type="submission" date="2014-03" db="EMBL/GenBank/DDBJ databases">
        <title>Genomics of Bifidobacteria.</title>
        <authorList>
            <person name="Ventura M."/>
            <person name="Milani C."/>
            <person name="Lugli G.A."/>
        </authorList>
    </citation>
    <scope>NUCLEOTIDE SEQUENCE [LARGE SCALE GENOMIC DNA]</scope>
    <source>
        <strain evidence="2 3">DSM 23967</strain>
    </source>
</reference>
<dbReference type="Proteomes" id="UP000029066">
    <property type="component" value="Unassembled WGS sequence"/>
</dbReference>
<accession>A0A087DEF8</accession>
<evidence type="ECO:0000313" key="3">
    <source>
        <dbReference type="Proteomes" id="UP000029066"/>
    </source>
</evidence>
<dbReference type="Pfam" id="PF01610">
    <property type="entry name" value="DDE_Tnp_ISL3"/>
    <property type="match status" value="1"/>
</dbReference>
<dbReference type="PANTHER" id="PTHR33498">
    <property type="entry name" value="TRANSPOSASE FOR INSERTION SEQUENCE ELEMENT IS1557"/>
    <property type="match status" value="1"/>
</dbReference>
<dbReference type="AlphaFoldDB" id="A0A087DEF8"/>
<feature type="domain" description="Transposase IS204/IS1001/IS1096/IS1165 DDE" evidence="1">
    <location>
        <begin position="6"/>
        <end position="191"/>
    </location>
</feature>
<dbReference type="EMBL" id="JGZN01000004">
    <property type="protein sequence ID" value="KFI93908.1"/>
    <property type="molecule type" value="Genomic_DNA"/>
</dbReference>
<gene>
    <name evidence="2" type="ORF">BISA_1734</name>
</gene>
<organism evidence="2 3">
    <name type="scientific">Bifidobacterium saguini DSM 23967</name>
    <dbReference type="NCBI Taxonomy" id="1437607"/>
    <lineage>
        <taxon>Bacteria</taxon>
        <taxon>Bacillati</taxon>
        <taxon>Actinomycetota</taxon>
        <taxon>Actinomycetes</taxon>
        <taxon>Bifidobacteriales</taxon>
        <taxon>Bifidobacteriaceae</taxon>
        <taxon>Bifidobacterium</taxon>
    </lineage>
</organism>
<comment type="caution">
    <text evidence="2">The sequence shown here is derived from an EMBL/GenBank/DDBJ whole genome shotgun (WGS) entry which is preliminary data.</text>
</comment>
<proteinExistence type="predicted"/>